<gene>
    <name evidence="10" type="ORF">RU93_GL001004</name>
</gene>
<reference evidence="10 11" key="1">
    <citation type="submission" date="2014-12" db="EMBL/GenBank/DDBJ databases">
        <title>Draft genome sequences of 29 type strains of Enterococci.</title>
        <authorList>
            <person name="Zhong Z."/>
            <person name="Sun Z."/>
            <person name="Liu W."/>
            <person name="Zhang W."/>
            <person name="Zhang H."/>
        </authorList>
    </citation>
    <scope>NUCLEOTIDE SEQUENCE [LARGE SCALE GENOMIC DNA]</scope>
    <source>
        <strain evidence="10 11">DSM 17690</strain>
    </source>
</reference>
<dbReference type="OrthoDB" id="9803495at2"/>
<name>A0A1L8QW98_9ENTE</name>
<feature type="transmembrane region" description="Helical" evidence="9">
    <location>
        <begin position="150"/>
        <end position="168"/>
    </location>
</feature>
<dbReference type="EMBL" id="JXKD01000002">
    <property type="protein sequence ID" value="OJG11771.1"/>
    <property type="molecule type" value="Genomic_DNA"/>
</dbReference>
<evidence type="ECO:0000256" key="5">
    <source>
        <dbReference type="ARBA" id="ARBA00022692"/>
    </source>
</evidence>
<dbReference type="STRING" id="328396.RU93_GL001004"/>
<evidence type="ECO:0000256" key="7">
    <source>
        <dbReference type="ARBA" id="ARBA00023136"/>
    </source>
</evidence>
<evidence type="ECO:0000313" key="11">
    <source>
        <dbReference type="Proteomes" id="UP000182149"/>
    </source>
</evidence>
<dbReference type="InterPro" id="IPR003784">
    <property type="entry name" value="BioY"/>
</dbReference>
<keyword evidence="3 8" id="KW-0813">Transport</keyword>
<dbReference type="Proteomes" id="UP000182149">
    <property type="component" value="Unassembled WGS sequence"/>
</dbReference>
<evidence type="ECO:0000256" key="4">
    <source>
        <dbReference type="ARBA" id="ARBA00022475"/>
    </source>
</evidence>
<accession>A0A1L8QW98</accession>
<protein>
    <recommendedName>
        <fullName evidence="8">Biotin transporter</fullName>
    </recommendedName>
</protein>
<dbReference type="Gene3D" id="1.10.1760.20">
    <property type="match status" value="1"/>
</dbReference>
<dbReference type="Pfam" id="PF02632">
    <property type="entry name" value="BioY"/>
    <property type="match status" value="1"/>
</dbReference>
<evidence type="ECO:0000256" key="8">
    <source>
        <dbReference type="PIRNR" id="PIRNR016661"/>
    </source>
</evidence>
<feature type="transmembrane region" description="Helical" evidence="9">
    <location>
        <begin position="109"/>
        <end position="130"/>
    </location>
</feature>
<keyword evidence="6 9" id="KW-1133">Transmembrane helix</keyword>
<comment type="subcellular location">
    <subcellularLocation>
        <location evidence="1 8">Cell membrane</location>
        <topology evidence="1 8">Multi-pass membrane protein</topology>
    </subcellularLocation>
</comment>
<comment type="similarity">
    <text evidence="2 8">Belongs to the BioY family.</text>
</comment>
<organism evidence="10 11">
    <name type="scientific">Enterococcus aquimarinus</name>
    <dbReference type="NCBI Taxonomy" id="328396"/>
    <lineage>
        <taxon>Bacteria</taxon>
        <taxon>Bacillati</taxon>
        <taxon>Bacillota</taxon>
        <taxon>Bacilli</taxon>
        <taxon>Lactobacillales</taxon>
        <taxon>Enterococcaceae</taxon>
        <taxon>Enterococcus</taxon>
    </lineage>
</organism>
<feature type="transmembrane region" description="Helical" evidence="9">
    <location>
        <begin position="52"/>
        <end position="71"/>
    </location>
</feature>
<keyword evidence="5 9" id="KW-0812">Transmembrane</keyword>
<feature type="transmembrane region" description="Helical" evidence="9">
    <location>
        <begin position="77"/>
        <end position="102"/>
    </location>
</feature>
<dbReference type="RefSeq" id="WP_071873944.1">
    <property type="nucleotide sequence ID" value="NZ_JBHSHF010000012.1"/>
</dbReference>
<dbReference type="PANTHER" id="PTHR34295">
    <property type="entry name" value="BIOTIN TRANSPORTER BIOY"/>
    <property type="match status" value="1"/>
</dbReference>
<evidence type="ECO:0000256" key="2">
    <source>
        <dbReference type="ARBA" id="ARBA00010692"/>
    </source>
</evidence>
<dbReference type="GO" id="GO:0015225">
    <property type="term" value="F:biotin transmembrane transporter activity"/>
    <property type="evidence" value="ECO:0007669"/>
    <property type="project" value="UniProtKB-UniRule"/>
</dbReference>
<evidence type="ECO:0000313" key="10">
    <source>
        <dbReference type="EMBL" id="OJG11771.1"/>
    </source>
</evidence>
<evidence type="ECO:0000256" key="3">
    <source>
        <dbReference type="ARBA" id="ARBA00022448"/>
    </source>
</evidence>
<evidence type="ECO:0000256" key="9">
    <source>
        <dbReference type="SAM" id="Phobius"/>
    </source>
</evidence>
<proteinExistence type="inferred from homology"/>
<keyword evidence="4 8" id="KW-1003">Cell membrane</keyword>
<keyword evidence="11" id="KW-1185">Reference proteome</keyword>
<comment type="caution">
    <text evidence="10">The sequence shown here is derived from an EMBL/GenBank/DDBJ whole genome shotgun (WGS) entry which is preliminary data.</text>
</comment>
<evidence type="ECO:0000256" key="6">
    <source>
        <dbReference type="ARBA" id="ARBA00022989"/>
    </source>
</evidence>
<dbReference type="GO" id="GO:0005886">
    <property type="term" value="C:plasma membrane"/>
    <property type="evidence" value="ECO:0007669"/>
    <property type="project" value="UniProtKB-SubCell"/>
</dbReference>
<feature type="transmembrane region" description="Helical" evidence="9">
    <location>
        <begin position="12"/>
        <end position="31"/>
    </location>
</feature>
<evidence type="ECO:0000256" key="1">
    <source>
        <dbReference type="ARBA" id="ARBA00004651"/>
    </source>
</evidence>
<dbReference type="PIRSF" id="PIRSF016661">
    <property type="entry name" value="BioY"/>
    <property type="match status" value="1"/>
</dbReference>
<dbReference type="AlphaFoldDB" id="A0A1L8QW98"/>
<keyword evidence="7 8" id="KW-0472">Membrane</keyword>
<dbReference type="PANTHER" id="PTHR34295:SF4">
    <property type="entry name" value="BIOTIN TRANSPORTER BIOY-RELATED"/>
    <property type="match status" value="1"/>
</dbReference>
<sequence length="180" mass="19451">MRLALREQLLAAMFAGVIAVSAQIVIPLGFIPLSLQTFTVGLTATLLGRRTGSWAITLYLLLGFIGLPVFAGGKSGIGVLFGPTGGYLIGYLIASLLIGSLLKKGAWSYWYVIVINFLGFILALIIGSFWLSAVANLTITQGFSSGFLPFLLPEMIKAVGVGILAVWLKRRLPEKYFYFI</sequence>